<protein>
    <submittedName>
        <fullName evidence="1">Uncharacterized protein</fullName>
    </submittedName>
</protein>
<proteinExistence type="predicted"/>
<name>A0A1X7SIE4_AMPQE</name>
<evidence type="ECO:0000313" key="1">
    <source>
        <dbReference type="EnsemblMetazoa" id="Aqu2.1.01890_001"/>
    </source>
</evidence>
<dbReference type="AlphaFoldDB" id="A0A1X7SIE4"/>
<organism evidence="1">
    <name type="scientific">Amphimedon queenslandica</name>
    <name type="common">Sponge</name>
    <dbReference type="NCBI Taxonomy" id="400682"/>
    <lineage>
        <taxon>Eukaryota</taxon>
        <taxon>Metazoa</taxon>
        <taxon>Porifera</taxon>
        <taxon>Demospongiae</taxon>
        <taxon>Heteroscleromorpha</taxon>
        <taxon>Haplosclerida</taxon>
        <taxon>Niphatidae</taxon>
        <taxon>Amphimedon</taxon>
    </lineage>
</organism>
<sequence>MPLFFPLYFWRLYKWLLRLLTRKCELLRICEGTADLASRTFAVAKSLKNSKHK</sequence>
<dbReference type="InParanoid" id="A0A1X7SIE4"/>
<dbReference type="EnsemblMetazoa" id="Aqu2.1.01890_001">
    <property type="protein sequence ID" value="Aqu2.1.01890_001"/>
    <property type="gene ID" value="Aqu2.1.01890"/>
</dbReference>
<accession>A0A1X7SIE4</accession>
<reference evidence="1" key="1">
    <citation type="submission" date="2017-05" db="UniProtKB">
        <authorList>
            <consortium name="EnsemblMetazoa"/>
        </authorList>
    </citation>
    <scope>IDENTIFICATION</scope>
</reference>
<dbReference type="OrthoDB" id="67155at2759"/>